<dbReference type="SUPFAM" id="SSF55811">
    <property type="entry name" value="Nudix"/>
    <property type="match status" value="1"/>
</dbReference>
<dbReference type="CDD" id="cd24161">
    <property type="entry name" value="NUDIX_ADPRase_Ndx2"/>
    <property type="match status" value="1"/>
</dbReference>
<reference evidence="4 5" key="1">
    <citation type="journal article" date="2016" name="Nat. Commun.">
        <title>Thousands of microbial genomes shed light on interconnected biogeochemical processes in an aquifer system.</title>
        <authorList>
            <person name="Anantharaman K."/>
            <person name="Brown C.T."/>
            <person name="Hug L.A."/>
            <person name="Sharon I."/>
            <person name="Castelle C.J."/>
            <person name="Probst A.J."/>
            <person name="Thomas B.C."/>
            <person name="Singh A."/>
            <person name="Wilkins M.J."/>
            <person name="Karaoz U."/>
            <person name="Brodie E.L."/>
            <person name="Williams K.H."/>
            <person name="Hubbard S.S."/>
            <person name="Banfield J.F."/>
        </authorList>
    </citation>
    <scope>NUCLEOTIDE SEQUENCE [LARGE SCALE GENOMIC DNA]</scope>
</reference>
<dbReference type="PROSITE" id="PS51462">
    <property type="entry name" value="NUDIX"/>
    <property type="match status" value="1"/>
</dbReference>
<dbReference type="PANTHER" id="PTHR11839:SF18">
    <property type="entry name" value="NUDIX HYDROLASE DOMAIN-CONTAINING PROTEIN"/>
    <property type="match status" value="1"/>
</dbReference>
<dbReference type="AlphaFoldDB" id="A0A1F6N086"/>
<dbReference type="GO" id="GO:0006753">
    <property type="term" value="P:nucleoside phosphate metabolic process"/>
    <property type="evidence" value="ECO:0007669"/>
    <property type="project" value="TreeGrafter"/>
</dbReference>
<feature type="domain" description="Nudix hydrolase" evidence="3">
    <location>
        <begin position="40"/>
        <end position="168"/>
    </location>
</feature>
<accession>A0A1F6N086</accession>
<comment type="cofactor">
    <cofactor evidence="1">
        <name>Mg(2+)</name>
        <dbReference type="ChEBI" id="CHEBI:18420"/>
    </cofactor>
</comment>
<dbReference type="EMBL" id="MFQH01000024">
    <property type="protein sequence ID" value="OGH77376.1"/>
    <property type="molecule type" value="Genomic_DNA"/>
</dbReference>
<dbReference type="GO" id="GO:0019693">
    <property type="term" value="P:ribose phosphate metabolic process"/>
    <property type="evidence" value="ECO:0007669"/>
    <property type="project" value="TreeGrafter"/>
</dbReference>
<dbReference type="Proteomes" id="UP000177040">
    <property type="component" value="Unassembled WGS sequence"/>
</dbReference>
<evidence type="ECO:0000259" key="3">
    <source>
        <dbReference type="PROSITE" id="PS51462"/>
    </source>
</evidence>
<evidence type="ECO:0000256" key="2">
    <source>
        <dbReference type="ARBA" id="ARBA00022801"/>
    </source>
</evidence>
<name>A0A1F6N086_9BACT</name>
<keyword evidence="2" id="KW-0378">Hydrolase</keyword>
<dbReference type="InterPro" id="IPR000086">
    <property type="entry name" value="NUDIX_hydrolase_dom"/>
</dbReference>
<dbReference type="GO" id="GO:0016787">
    <property type="term" value="F:hydrolase activity"/>
    <property type="evidence" value="ECO:0007669"/>
    <property type="project" value="UniProtKB-KW"/>
</dbReference>
<proteinExistence type="predicted"/>
<evidence type="ECO:0000313" key="5">
    <source>
        <dbReference type="Proteomes" id="UP000177040"/>
    </source>
</evidence>
<evidence type="ECO:0000313" key="4">
    <source>
        <dbReference type="EMBL" id="OGH77376.1"/>
    </source>
</evidence>
<organism evidence="4 5">
    <name type="scientific">Candidatus Magasanikbacteria bacterium RIFCSPLOWO2_01_FULL_40_15</name>
    <dbReference type="NCBI Taxonomy" id="1798686"/>
    <lineage>
        <taxon>Bacteria</taxon>
        <taxon>Candidatus Magasanikiibacteriota</taxon>
    </lineage>
</organism>
<dbReference type="InterPro" id="IPR015797">
    <property type="entry name" value="NUDIX_hydrolase-like_dom_sf"/>
</dbReference>
<gene>
    <name evidence="4" type="ORF">A2983_01580</name>
</gene>
<evidence type="ECO:0000256" key="1">
    <source>
        <dbReference type="ARBA" id="ARBA00001946"/>
    </source>
</evidence>
<dbReference type="Gene3D" id="3.90.79.10">
    <property type="entry name" value="Nucleoside Triphosphate Pyrophosphohydrolase"/>
    <property type="match status" value="1"/>
</dbReference>
<protein>
    <recommendedName>
        <fullName evidence="3">Nudix hydrolase domain-containing protein</fullName>
    </recommendedName>
</protein>
<dbReference type="PANTHER" id="PTHR11839">
    <property type="entry name" value="UDP/ADP-SUGAR PYROPHOSPHATASE"/>
    <property type="match status" value="1"/>
</dbReference>
<comment type="caution">
    <text evidence="4">The sequence shown here is derived from an EMBL/GenBank/DDBJ whole genome shotgun (WGS) entry which is preliminary data.</text>
</comment>
<dbReference type="Pfam" id="PF00293">
    <property type="entry name" value="NUDIX"/>
    <property type="match status" value="1"/>
</dbReference>
<sequence length="178" mass="20448">MSRKIKKISEETIHKNPWCEYKHDEFKFSNGKAGDYYYLESRGGVMIVPVLPDGRIVLVRQYRYLTDRHSIEFPGGGIKNGMTLTQAANLELKEETGYDAEELILVGEFEPSKGLIKDRMHIFMAQVGEAGVSKPDETESMEIIARYPDEVEAMIRRNDIWDGETMAAWSLVRHQFIT</sequence>